<evidence type="ECO:0000313" key="6">
    <source>
        <dbReference type="Ensembl" id="ENSMMOP00000009391.1"/>
    </source>
</evidence>
<dbReference type="GO" id="GO:0006355">
    <property type="term" value="P:regulation of DNA-templated transcription"/>
    <property type="evidence" value="ECO:0007669"/>
    <property type="project" value="TreeGrafter"/>
</dbReference>
<dbReference type="GO" id="GO:0001540">
    <property type="term" value="F:amyloid-beta binding"/>
    <property type="evidence" value="ECO:0007669"/>
    <property type="project" value="InterPro"/>
</dbReference>
<dbReference type="GO" id="GO:0005737">
    <property type="term" value="C:cytoplasm"/>
    <property type="evidence" value="ECO:0007669"/>
    <property type="project" value="TreeGrafter"/>
</dbReference>
<dbReference type="Gene3D" id="2.30.29.30">
    <property type="entry name" value="Pleckstrin-homology domain (PH domain)/Phosphotyrosine-binding domain (PTB)"/>
    <property type="match status" value="2"/>
</dbReference>
<dbReference type="Pfam" id="PF00640">
    <property type="entry name" value="PID"/>
    <property type="match status" value="2"/>
</dbReference>
<name>A0A3Q3W0G9_MOLML</name>
<evidence type="ECO:0000256" key="2">
    <source>
        <dbReference type="ARBA" id="ARBA00022737"/>
    </source>
</evidence>
<dbReference type="CDD" id="cd00201">
    <property type="entry name" value="WW"/>
    <property type="match status" value="1"/>
</dbReference>
<dbReference type="FunFam" id="2.20.70.10:FF:000003">
    <property type="entry name" value="amyloid beta A4 precursor protein-binding family B member 2"/>
    <property type="match status" value="1"/>
</dbReference>
<dbReference type="SMART" id="SM00462">
    <property type="entry name" value="PTB"/>
    <property type="match status" value="2"/>
</dbReference>
<dbReference type="Pfam" id="PF00397">
    <property type="entry name" value="WW"/>
    <property type="match status" value="1"/>
</dbReference>
<dbReference type="SUPFAM" id="SSF51045">
    <property type="entry name" value="WW domain"/>
    <property type="match status" value="1"/>
</dbReference>
<dbReference type="PROSITE" id="PS01179">
    <property type="entry name" value="PID"/>
    <property type="match status" value="2"/>
</dbReference>
<feature type="domain" description="PID" evidence="4">
    <location>
        <begin position="564"/>
        <end position="637"/>
    </location>
</feature>
<dbReference type="InterPro" id="IPR036020">
    <property type="entry name" value="WW_dom_sf"/>
</dbReference>
<dbReference type="OMA" id="NVPHADD"/>
<evidence type="ECO:0000256" key="3">
    <source>
        <dbReference type="SAM" id="MobiDB-lite"/>
    </source>
</evidence>
<protein>
    <submittedName>
        <fullName evidence="6">Uncharacterized protein</fullName>
    </submittedName>
</protein>
<evidence type="ECO:0000256" key="1">
    <source>
        <dbReference type="ARBA" id="ARBA00022553"/>
    </source>
</evidence>
<dbReference type="FunFam" id="2.30.29.30:FF:000019">
    <property type="entry name" value="Amyloid beta (A4) precursor protein-binding, family B, member 1 (Fe65)"/>
    <property type="match status" value="1"/>
</dbReference>
<dbReference type="Ensembl" id="ENSMMOT00000009557.1">
    <property type="protein sequence ID" value="ENSMMOP00000009391.1"/>
    <property type="gene ID" value="ENSMMOG00000007267.1"/>
</dbReference>
<keyword evidence="7" id="KW-1185">Reference proteome</keyword>
<proteinExistence type="predicted"/>
<evidence type="ECO:0000259" key="5">
    <source>
        <dbReference type="PROSITE" id="PS50020"/>
    </source>
</evidence>
<feature type="compositionally biased region" description="Low complexity" evidence="3">
    <location>
        <begin position="166"/>
        <end position="177"/>
    </location>
</feature>
<dbReference type="CDD" id="cd01272">
    <property type="entry name" value="PTB1_Fe65"/>
    <property type="match status" value="1"/>
</dbReference>
<feature type="compositionally biased region" description="Polar residues" evidence="3">
    <location>
        <begin position="1"/>
        <end position="42"/>
    </location>
</feature>
<dbReference type="STRING" id="94237.ENSMMOP00000009391"/>
<feature type="compositionally biased region" description="Polar residues" evidence="3">
    <location>
        <begin position="196"/>
        <end position="217"/>
    </location>
</feature>
<dbReference type="PROSITE" id="PS50020">
    <property type="entry name" value="WW_DOMAIN_2"/>
    <property type="match status" value="1"/>
</dbReference>
<dbReference type="InterPro" id="IPR011993">
    <property type="entry name" value="PH-like_dom_sf"/>
</dbReference>
<dbReference type="CDD" id="cd01271">
    <property type="entry name" value="PTB2_Fe65"/>
    <property type="match status" value="1"/>
</dbReference>
<reference evidence="6" key="1">
    <citation type="submission" date="2025-08" db="UniProtKB">
        <authorList>
            <consortium name="Ensembl"/>
        </authorList>
    </citation>
    <scope>IDENTIFICATION</scope>
</reference>
<dbReference type="SUPFAM" id="SSF50729">
    <property type="entry name" value="PH domain-like"/>
    <property type="match status" value="2"/>
</dbReference>
<dbReference type="InterPro" id="IPR006020">
    <property type="entry name" value="PTB/PI_dom"/>
</dbReference>
<dbReference type="Proteomes" id="UP000261620">
    <property type="component" value="Unplaced"/>
</dbReference>
<feature type="region of interest" description="Disordered" evidence="3">
    <location>
        <begin position="1"/>
        <end position="88"/>
    </location>
</feature>
<keyword evidence="1" id="KW-0597">Phosphoprotein</keyword>
<dbReference type="PROSITE" id="PS01159">
    <property type="entry name" value="WW_DOMAIN_1"/>
    <property type="match status" value="1"/>
</dbReference>
<reference evidence="6" key="2">
    <citation type="submission" date="2025-09" db="UniProtKB">
        <authorList>
            <consortium name="Ensembl"/>
        </authorList>
    </citation>
    <scope>IDENTIFICATION</scope>
</reference>
<evidence type="ECO:0000259" key="4">
    <source>
        <dbReference type="PROSITE" id="PS01179"/>
    </source>
</evidence>
<dbReference type="SMART" id="SM00456">
    <property type="entry name" value="WW"/>
    <property type="match status" value="1"/>
</dbReference>
<sequence>MMSVDVSNHNGPAATPPTSLSLRSSHNQLLSSDVTKQGSSTPPKCRKKYALTSIQAAMGLGDSAPSSSSPTSSPSQSSNPSNPKLAKNGVNQLRKAGQDHNKNTTDPDLTDLECNFEVKHKVSSGLELISDLQSNLKLLKSGKDSPVPPPPSLPRQTSQEDMPLLSAASCSSSSSSSPETKKDRRTGAKTDCALNRIQNLNPSDEELSWTTLSQESNSPEETDIWSEQSFQTDPDLPPGWKKITDMAGIYYWHIPTGTTQWERPATHPGDHTASTPRKHSLGSFSPSPTPDHEDLQAATVNPDPSLKEFEGATLRYASLKLRTRPAVEEEDSSSVNSDPEAKCFAVRSLGWVEMAEDDLAPGKSSVAVNNCIRQLSYCKNDIRDTVGIWGEGKDMYLLLENNMLNLVDPMDRSVLHSQPIASIRVWGVGRDNGRDFAYVARDKNTRILKCHVFRCDTPAKAIATSLHEICSRIMTERKNAKAMAGGSLQERMQAGLDLPLQDFLGSTEMLMLIAICFLFLSLTSASGMDVLNGAIDSLISSSNKEDWTPVALSVADATVTISKDKDEEEVLVECRVRFLSFMGVGRDVHTFAFVMDVGGHRFDCHIFWCEPNAGNVSEAVQAACMLRYQKCLVARPPSQKACSSSPPGDSVSRRVSTSVKRGVLSLIDTLKHKRPVTELPQ</sequence>
<accession>A0A3Q3W0G9</accession>
<feature type="compositionally biased region" description="Basic and acidic residues" evidence="3">
    <location>
        <begin position="179"/>
        <end position="188"/>
    </location>
</feature>
<dbReference type="PANTHER" id="PTHR14058:SF11">
    <property type="entry name" value="AMYLOID BETA PRECURSOR PROTEIN BINDING FAMILY B MEMBER 2"/>
    <property type="match status" value="1"/>
</dbReference>
<evidence type="ECO:0000313" key="7">
    <source>
        <dbReference type="Proteomes" id="UP000261620"/>
    </source>
</evidence>
<feature type="region of interest" description="Disordered" evidence="3">
    <location>
        <begin position="261"/>
        <end position="306"/>
    </location>
</feature>
<keyword evidence="2" id="KW-0677">Repeat</keyword>
<dbReference type="FunFam" id="2.30.29.30:FF:000034">
    <property type="entry name" value="amyloid beta A4 precursor protein-binding family B member 2"/>
    <property type="match status" value="1"/>
</dbReference>
<dbReference type="PANTHER" id="PTHR14058">
    <property type="entry name" value="AMYLOID BETA A4 PRECURSOR PROTEIN-BINDING FAMILY B"/>
    <property type="match status" value="1"/>
</dbReference>
<feature type="domain" description="PID" evidence="4">
    <location>
        <begin position="344"/>
        <end position="484"/>
    </location>
</feature>
<feature type="compositionally biased region" description="Low complexity" evidence="3">
    <location>
        <begin position="63"/>
        <end position="83"/>
    </location>
</feature>
<dbReference type="Gene3D" id="2.20.70.10">
    <property type="match status" value="1"/>
</dbReference>
<feature type="region of interest" description="Disordered" evidence="3">
    <location>
        <begin position="139"/>
        <end position="238"/>
    </location>
</feature>
<dbReference type="AlphaFoldDB" id="A0A3Q3W0G9"/>
<dbReference type="InterPro" id="IPR039576">
    <property type="entry name" value="APBB1/2/3"/>
</dbReference>
<organism evidence="6 7">
    <name type="scientific">Mola mola</name>
    <name type="common">Ocean sunfish</name>
    <name type="synonym">Tetraodon mola</name>
    <dbReference type="NCBI Taxonomy" id="94237"/>
    <lineage>
        <taxon>Eukaryota</taxon>
        <taxon>Metazoa</taxon>
        <taxon>Chordata</taxon>
        <taxon>Craniata</taxon>
        <taxon>Vertebrata</taxon>
        <taxon>Euteleostomi</taxon>
        <taxon>Actinopterygii</taxon>
        <taxon>Neopterygii</taxon>
        <taxon>Teleostei</taxon>
        <taxon>Neoteleostei</taxon>
        <taxon>Acanthomorphata</taxon>
        <taxon>Eupercaria</taxon>
        <taxon>Tetraodontiformes</taxon>
        <taxon>Molidae</taxon>
        <taxon>Mola</taxon>
    </lineage>
</organism>
<dbReference type="GO" id="GO:0005634">
    <property type="term" value="C:nucleus"/>
    <property type="evidence" value="ECO:0007669"/>
    <property type="project" value="TreeGrafter"/>
</dbReference>
<dbReference type="InterPro" id="IPR001202">
    <property type="entry name" value="WW_dom"/>
</dbReference>
<feature type="domain" description="WW" evidence="5">
    <location>
        <begin position="234"/>
        <end position="266"/>
    </location>
</feature>